<organism evidence="2 3">
    <name type="scientific">Nephila pilipes</name>
    <name type="common">Giant wood spider</name>
    <name type="synonym">Nephila maculata</name>
    <dbReference type="NCBI Taxonomy" id="299642"/>
    <lineage>
        <taxon>Eukaryota</taxon>
        <taxon>Metazoa</taxon>
        <taxon>Ecdysozoa</taxon>
        <taxon>Arthropoda</taxon>
        <taxon>Chelicerata</taxon>
        <taxon>Arachnida</taxon>
        <taxon>Araneae</taxon>
        <taxon>Araneomorphae</taxon>
        <taxon>Entelegynae</taxon>
        <taxon>Araneoidea</taxon>
        <taxon>Nephilidae</taxon>
        <taxon>Nephila</taxon>
    </lineage>
</organism>
<dbReference type="InterPro" id="IPR011333">
    <property type="entry name" value="SKP1/BTB/POZ_sf"/>
</dbReference>
<dbReference type="SUPFAM" id="SSF54695">
    <property type="entry name" value="POZ domain"/>
    <property type="match status" value="2"/>
</dbReference>
<evidence type="ECO:0000313" key="2">
    <source>
        <dbReference type="EMBL" id="GFT63785.1"/>
    </source>
</evidence>
<dbReference type="EMBL" id="BMAW01019516">
    <property type="protein sequence ID" value="GFT63785.1"/>
    <property type="molecule type" value="Genomic_DNA"/>
</dbReference>
<dbReference type="CDD" id="cd18186">
    <property type="entry name" value="BTB_POZ_ZBTB_KLHL-like"/>
    <property type="match status" value="2"/>
</dbReference>
<reference evidence="2" key="1">
    <citation type="submission" date="2020-08" db="EMBL/GenBank/DDBJ databases">
        <title>Multicomponent nature underlies the extraordinary mechanical properties of spider dragline silk.</title>
        <authorList>
            <person name="Kono N."/>
            <person name="Nakamura H."/>
            <person name="Mori M."/>
            <person name="Yoshida Y."/>
            <person name="Ohtoshi R."/>
            <person name="Malay A.D."/>
            <person name="Moran D.A.P."/>
            <person name="Tomita M."/>
            <person name="Numata K."/>
            <person name="Arakawa K."/>
        </authorList>
    </citation>
    <scope>NUCLEOTIDE SEQUENCE</scope>
</reference>
<dbReference type="AlphaFoldDB" id="A0A8X6PGJ3"/>
<dbReference type="SMART" id="SM00225">
    <property type="entry name" value="BTB"/>
    <property type="match status" value="2"/>
</dbReference>
<dbReference type="Pfam" id="PF00651">
    <property type="entry name" value="BTB"/>
    <property type="match status" value="1"/>
</dbReference>
<keyword evidence="3" id="KW-1185">Reference proteome</keyword>
<evidence type="ECO:0000259" key="1">
    <source>
        <dbReference type="PROSITE" id="PS50097"/>
    </source>
</evidence>
<dbReference type="OrthoDB" id="6482909at2759"/>
<evidence type="ECO:0000313" key="3">
    <source>
        <dbReference type="Proteomes" id="UP000887013"/>
    </source>
</evidence>
<protein>
    <recommendedName>
        <fullName evidence="1">BTB domain-containing protein</fullName>
    </recommendedName>
</protein>
<dbReference type="Gene3D" id="3.30.710.10">
    <property type="entry name" value="Potassium Channel Kv1.1, Chain A"/>
    <property type="match status" value="2"/>
</dbReference>
<dbReference type="PANTHER" id="PTHR24413">
    <property type="entry name" value="SPECKLE-TYPE POZ PROTEIN"/>
    <property type="match status" value="1"/>
</dbReference>
<gene>
    <name evidence="2" type="ORF">NPIL_524751</name>
</gene>
<sequence>MSNTPSDETFRHSITWEIKDFLEFPHSFMGGLQTPEMIIECIDLTIWKLSIHMSKDTMISCVIKRMDHSNIIPEVTVKYCVCVEGQNKCMHFLRRGQFMATKRERSSGLLDFTFLDSFRKDHLKDRALIIKAQLSLNSNHDNKSTSYFDHHLMKLSADISKLLDYGAYQDFTLKAGGFEYNVHKCIVALRWPYVTSKNSSTIEIENLSPGGLHKILEYVYFYPEIRIEPPYYSELLHSTRISGLHDLESLLQSYPHGYHIITPMRHETLLFNHDLTRIVKWPENLTTETRILSISDFNVEDFMVIFNLAKDKEGRKYLGISFQFSHFVQQKPILLRCKMALRNQKNELLNPWEFTTVLYDGNLWKLPPYFTEEKYPEAVAQELKSLRFEVFLCDGMDKTKVDFFSSKYPITRSKCLINDHVKLSDYLHGLMEAPAFSDVDLILNGKVVQLHKAILGARSPWFKKNFNENCNDSETRCAITLNDFDETIVMQVIEYMYSGRITLQNLKVVEELSKVAQLLQLKELTEMCEKAVSGTL</sequence>
<feature type="domain" description="BTB" evidence="1">
    <location>
        <begin position="437"/>
        <end position="505"/>
    </location>
</feature>
<proteinExistence type="predicted"/>
<dbReference type="Proteomes" id="UP000887013">
    <property type="component" value="Unassembled WGS sequence"/>
</dbReference>
<comment type="caution">
    <text evidence="2">The sequence shown here is derived from an EMBL/GenBank/DDBJ whole genome shotgun (WGS) entry which is preliminary data.</text>
</comment>
<dbReference type="PROSITE" id="PS50097">
    <property type="entry name" value="BTB"/>
    <property type="match status" value="1"/>
</dbReference>
<accession>A0A8X6PGJ3</accession>
<dbReference type="InterPro" id="IPR000210">
    <property type="entry name" value="BTB/POZ_dom"/>
</dbReference>
<name>A0A8X6PGJ3_NEPPI</name>